<dbReference type="KEGG" id="mtun:MTUNDRAET4_3478"/>
<reference evidence="1 2" key="1">
    <citation type="submission" date="2019-03" db="EMBL/GenBank/DDBJ databases">
        <authorList>
            <person name="Kox A.R. M."/>
        </authorList>
    </citation>
    <scope>NUCLEOTIDE SEQUENCE [LARGE SCALE GENOMIC DNA]</scope>
    <source>
        <strain evidence="1">MTUNDRAET4 annotated genome</strain>
    </source>
</reference>
<protein>
    <submittedName>
        <fullName evidence="1">Uncharacterized protein</fullName>
    </submittedName>
</protein>
<dbReference type="AlphaFoldDB" id="A0A4U8Z4X4"/>
<name>A0A4U8Z4X4_METTU</name>
<proteinExistence type="predicted"/>
<dbReference type="EMBL" id="LR536450">
    <property type="protein sequence ID" value="VFU10365.1"/>
    <property type="molecule type" value="Genomic_DNA"/>
</dbReference>
<sequence length="92" mass="10570">MRILLQEIVEFINPFPDADDGGVPRARGNVRSRPHFTGFEKLKLPLKLRTHFDPFFNKIMDYRHAIPPMFCQQLNTRSGRAANESEMAPNSA</sequence>
<dbReference type="Proteomes" id="UP000294360">
    <property type="component" value="Chromosome"/>
</dbReference>
<evidence type="ECO:0000313" key="2">
    <source>
        <dbReference type="Proteomes" id="UP000294360"/>
    </source>
</evidence>
<organism evidence="1 2">
    <name type="scientific">Methylocella tundrae</name>
    <dbReference type="NCBI Taxonomy" id="227605"/>
    <lineage>
        <taxon>Bacteria</taxon>
        <taxon>Pseudomonadati</taxon>
        <taxon>Pseudomonadota</taxon>
        <taxon>Alphaproteobacteria</taxon>
        <taxon>Hyphomicrobiales</taxon>
        <taxon>Beijerinckiaceae</taxon>
        <taxon>Methylocella</taxon>
    </lineage>
</organism>
<accession>A0A4U8Z4X4</accession>
<gene>
    <name evidence="1" type="ORF">MTUNDRAET4_3478</name>
</gene>
<evidence type="ECO:0000313" key="1">
    <source>
        <dbReference type="EMBL" id="VFU10365.1"/>
    </source>
</evidence>